<reference evidence="4 5" key="1">
    <citation type="submission" date="2024-01" db="EMBL/GenBank/DDBJ databases">
        <title>The complete chloroplast genome sequence of Lithospermum erythrorhizon: insights into the phylogenetic relationship among Boraginaceae species and the maternal lineages of purple gromwells.</title>
        <authorList>
            <person name="Okada T."/>
            <person name="Watanabe K."/>
        </authorList>
    </citation>
    <scope>NUCLEOTIDE SEQUENCE [LARGE SCALE GENOMIC DNA]</scope>
</reference>
<accession>A0AAV3QAQ0</accession>
<protein>
    <submittedName>
        <fullName evidence="4">Reductase</fullName>
    </submittedName>
</protein>
<comment type="similarity">
    <text evidence="1">Belongs to the short-chain dehydrogenases/reductases (SDR) family.</text>
</comment>
<keyword evidence="5" id="KW-1185">Reference proteome</keyword>
<comment type="caution">
    <text evidence="4">The sequence shown here is derived from an EMBL/GenBank/DDBJ whole genome shotgun (WGS) entry which is preliminary data.</text>
</comment>
<dbReference type="InterPro" id="IPR002347">
    <property type="entry name" value="SDR_fam"/>
</dbReference>
<evidence type="ECO:0000313" key="5">
    <source>
        <dbReference type="Proteomes" id="UP001454036"/>
    </source>
</evidence>
<evidence type="ECO:0000256" key="2">
    <source>
        <dbReference type="ARBA" id="ARBA00023002"/>
    </source>
</evidence>
<dbReference type="EMBL" id="BAABME010003828">
    <property type="protein sequence ID" value="GAA0160276.1"/>
    <property type="molecule type" value="Genomic_DNA"/>
</dbReference>
<dbReference type="AlphaFoldDB" id="A0AAV3QAQ0"/>
<dbReference type="Pfam" id="PF00106">
    <property type="entry name" value="adh_short"/>
    <property type="match status" value="1"/>
</dbReference>
<dbReference type="Proteomes" id="UP001454036">
    <property type="component" value="Unassembled WGS sequence"/>
</dbReference>
<proteinExistence type="inferred from homology"/>
<dbReference type="Gene3D" id="3.40.50.720">
    <property type="entry name" value="NAD(P)-binding Rossmann-like Domain"/>
    <property type="match status" value="1"/>
</dbReference>
<dbReference type="GO" id="GO:0016614">
    <property type="term" value="F:oxidoreductase activity, acting on CH-OH group of donors"/>
    <property type="evidence" value="ECO:0007669"/>
    <property type="project" value="UniProtKB-ARBA"/>
</dbReference>
<keyword evidence="2" id="KW-0560">Oxidoreductase</keyword>
<evidence type="ECO:0000256" key="3">
    <source>
        <dbReference type="SAM" id="MobiDB-lite"/>
    </source>
</evidence>
<organism evidence="4 5">
    <name type="scientific">Lithospermum erythrorhizon</name>
    <name type="common">Purple gromwell</name>
    <name type="synonym">Lithospermum officinale var. erythrorhizon</name>
    <dbReference type="NCBI Taxonomy" id="34254"/>
    <lineage>
        <taxon>Eukaryota</taxon>
        <taxon>Viridiplantae</taxon>
        <taxon>Streptophyta</taxon>
        <taxon>Embryophyta</taxon>
        <taxon>Tracheophyta</taxon>
        <taxon>Spermatophyta</taxon>
        <taxon>Magnoliopsida</taxon>
        <taxon>eudicotyledons</taxon>
        <taxon>Gunneridae</taxon>
        <taxon>Pentapetalae</taxon>
        <taxon>asterids</taxon>
        <taxon>lamiids</taxon>
        <taxon>Boraginales</taxon>
        <taxon>Boraginaceae</taxon>
        <taxon>Boraginoideae</taxon>
        <taxon>Lithospermeae</taxon>
        <taxon>Lithospermum</taxon>
    </lineage>
</organism>
<name>A0AAV3QAQ0_LITER</name>
<dbReference type="PRINTS" id="PR00081">
    <property type="entry name" value="GDHRDH"/>
</dbReference>
<dbReference type="PANTHER" id="PTHR48107:SF16">
    <property type="entry name" value="NADPH-DEPENDENT ALDEHYDE REDUCTASE 1, CHLOROPLASTIC"/>
    <property type="match status" value="1"/>
</dbReference>
<evidence type="ECO:0000256" key="1">
    <source>
        <dbReference type="ARBA" id="ARBA00006484"/>
    </source>
</evidence>
<feature type="region of interest" description="Disordered" evidence="3">
    <location>
        <begin position="1"/>
        <end position="20"/>
    </location>
</feature>
<dbReference type="SUPFAM" id="SSF51735">
    <property type="entry name" value="NAD(P)-binding Rossmann-fold domains"/>
    <property type="match status" value="1"/>
</dbReference>
<dbReference type="PANTHER" id="PTHR48107">
    <property type="entry name" value="NADPH-DEPENDENT ALDEHYDE REDUCTASE-LIKE PROTEIN, CHLOROPLASTIC-RELATED"/>
    <property type="match status" value="1"/>
</dbReference>
<gene>
    <name evidence="4" type="ORF">LIER_16864</name>
</gene>
<dbReference type="InterPro" id="IPR036291">
    <property type="entry name" value="NAD(P)-bd_dom_sf"/>
</dbReference>
<sequence length="148" mass="16776">MEIEEHVMEPMPQALNPHNKPKNKLHGKVALITGGDIGIGRAICYSFALEGASIAFTYLKGFKIVDAKDPIAISTDVGYDENCRKVVDEVVNNFGTIDILVNNASERHMANSIKEITADRLQRVFRTNIFSHFFMTRSLKPMYFLFYF</sequence>
<evidence type="ECO:0000313" key="4">
    <source>
        <dbReference type="EMBL" id="GAA0160276.1"/>
    </source>
</evidence>